<dbReference type="PANTHER" id="PTHR43364:SF4">
    <property type="entry name" value="NAD(P)-LINKED OXIDOREDUCTASE SUPERFAMILY PROTEIN"/>
    <property type="match status" value="1"/>
</dbReference>
<name>A0A8J3ZB98_9ACTN</name>
<dbReference type="Proteomes" id="UP000612585">
    <property type="component" value="Unassembled WGS sequence"/>
</dbReference>
<comment type="caution">
    <text evidence="3">The sequence shown here is derived from an EMBL/GenBank/DDBJ whole genome shotgun (WGS) entry which is preliminary data.</text>
</comment>
<keyword evidence="1" id="KW-0560">Oxidoreductase</keyword>
<keyword evidence="4" id="KW-1185">Reference proteome</keyword>
<dbReference type="RefSeq" id="WP_203999577.1">
    <property type="nucleotide sequence ID" value="NZ_BOPG01000037.1"/>
</dbReference>
<dbReference type="InterPro" id="IPR050523">
    <property type="entry name" value="AKR_Detox_Biosynth"/>
</dbReference>
<protein>
    <submittedName>
        <fullName evidence="3">Oxidoreductase</fullName>
    </submittedName>
</protein>
<dbReference type="PANTHER" id="PTHR43364">
    <property type="entry name" value="NADH-SPECIFIC METHYLGLYOXAL REDUCTASE-RELATED"/>
    <property type="match status" value="1"/>
</dbReference>
<dbReference type="InterPro" id="IPR023210">
    <property type="entry name" value="NADP_OxRdtase_dom"/>
</dbReference>
<accession>A0A8J3ZB98</accession>
<dbReference type="AlphaFoldDB" id="A0A8J3ZB98"/>
<organism evidence="3 4">
    <name type="scientific">Virgisporangium aurantiacum</name>
    <dbReference type="NCBI Taxonomy" id="175570"/>
    <lineage>
        <taxon>Bacteria</taxon>
        <taxon>Bacillati</taxon>
        <taxon>Actinomycetota</taxon>
        <taxon>Actinomycetes</taxon>
        <taxon>Micromonosporales</taxon>
        <taxon>Micromonosporaceae</taxon>
        <taxon>Virgisporangium</taxon>
    </lineage>
</organism>
<dbReference type="Gene3D" id="3.20.20.100">
    <property type="entry name" value="NADP-dependent oxidoreductase domain"/>
    <property type="match status" value="1"/>
</dbReference>
<dbReference type="SUPFAM" id="SSF51430">
    <property type="entry name" value="NAD(P)-linked oxidoreductase"/>
    <property type="match status" value="1"/>
</dbReference>
<evidence type="ECO:0000259" key="2">
    <source>
        <dbReference type="Pfam" id="PF00248"/>
    </source>
</evidence>
<sequence>MEYRYLGRTGLKVSELCLGAMHFGGPTDESTSVRILDAFVDAGGTFIDTADVYNGGESEAILGRWLRGRNRDELVIATKVWGRMGPGPNDDGLSRKHIRTAVEASLRRLGTDHIDVYYTHVYDDATPIEETLSTLDTLVTAGKVRYLGASNVPAWHLQKAIDVADRHGWARYDALQPLYNLLDRETEWELIPVCRNEGLGVMPWSPLRAGWLSGRFTRGMAAPPVGTRIELAADRGLIESWDNYATERTWRILDEAETVAAETGRTVAQVAVRWLLQAPGVTAPIIGPRTPDHLADNLGAAGWILTDDQLARLDKASEKPTVYPYDILAGFVRRP</sequence>
<dbReference type="Pfam" id="PF00248">
    <property type="entry name" value="Aldo_ket_red"/>
    <property type="match status" value="1"/>
</dbReference>
<dbReference type="CDD" id="cd19081">
    <property type="entry name" value="AKR_AKR9C1"/>
    <property type="match status" value="1"/>
</dbReference>
<evidence type="ECO:0000256" key="1">
    <source>
        <dbReference type="ARBA" id="ARBA00023002"/>
    </source>
</evidence>
<dbReference type="GO" id="GO:0005829">
    <property type="term" value="C:cytosol"/>
    <property type="evidence" value="ECO:0007669"/>
    <property type="project" value="UniProtKB-ARBA"/>
</dbReference>
<evidence type="ECO:0000313" key="3">
    <source>
        <dbReference type="EMBL" id="GIJ58590.1"/>
    </source>
</evidence>
<dbReference type="FunFam" id="3.20.20.100:FF:000004">
    <property type="entry name" value="Oxidoreductase, aldo/keto reductase"/>
    <property type="match status" value="1"/>
</dbReference>
<dbReference type="EMBL" id="BOPG01000037">
    <property type="protein sequence ID" value="GIJ58590.1"/>
    <property type="molecule type" value="Genomic_DNA"/>
</dbReference>
<evidence type="ECO:0000313" key="4">
    <source>
        <dbReference type="Proteomes" id="UP000612585"/>
    </source>
</evidence>
<proteinExistence type="predicted"/>
<feature type="domain" description="NADP-dependent oxidoreductase" evidence="2">
    <location>
        <begin position="15"/>
        <end position="317"/>
    </location>
</feature>
<dbReference type="InterPro" id="IPR036812">
    <property type="entry name" value="NAD(P)_OxRdtase_dom_sf"/>
</dbReference>
<gene>
    <name evidence="3" type="ORF">Vau01_061060</name>
</gene>
<dbReference type="GO" id="GO:0016491">
    <property type="term" value="F:oxidoreductase activity"/>
    <property type="evidence" value="ECO:0007669"/>
    <property type="project" value="UniProtKB-KW"/>
</dbReference>
<reference evidence="3" key="1">
    <citation type="submission" date="2021-01" db="EMBL/GenBank/DDBJ databases">
        <title>Whole genome shotgun sequence of Virgisporangium aurantiacum NBRC 16421.</title>
        <authorList>
            <person name="Komaki H."/>
            <person name="Tamura T."/>
        </authorList>
    </citation>
    <scope>NUCLEOTIDE SEQUENCE</scope>
    <source>
        <strain evidence="3">NBRC 16421</strain>
    </source>
</reference>